<protein>
    <submittedName>
        <fullName evidence="2">Permease</fullName>
    </submittedName>
</protein>
<keyword evidence="1" id="KW-0812">Transmembrane</keyword>
<keyword evidence="1" id="KW-0472">Membrane</keyword>
<evidence type="ECO:0000256" key="1">
    <source>
        <dbReference type="SAM" id="Phobius"/>
    </source>
</evidence>
<feature type="transmembrane region" description="Helical" evidence="1">
    <location>
        <begin position="310"/>
        <end position="332"/>
    </location>
</feature>
<dbReference type="GO" id="GO:0098797">
    <property type="term" value="C:plasma membrane protein complex"/>
    <property type="evidence" value="ECO:0007669"/>
    <property type="project" value="TreeGrafter"/>
</dbReference>
<feature type="transmembrane region" description="Helical" evidence="1">
    <location>
        <begin position="378"/>
        <end position="399"/>
    </location>
</feature>
<evidence type="ECO:0000313" key="2">
    <source>
        <dbReference type="EMBL" id="AJA89926.1"/>
    </source>
</evidence>
<keyword evidence="1" id="KW-1133">Transmembrane helix</keyword>
<feature type="transmembrane region" description="Helical" evidence="1">
    <location>
        <begin position="20"/>
        <end position="43"/>
    </location>
</feature>
<reference evidence="2 3" key="1">
    <citation type="journal article" date="2015" name="Genome Announc.">
        <title>Genome Sequence of Borrelia chilensis VA1, a South American Member of the Lyme Borreliosis Group.</title>
        <authorList>
            <person name="Huang W."/>
            <person name="Ojaimi C."/>
            <person name="Fallon J.T."/>
            <person name="Travisany D."/>
            <person name="Maass A."/>
            <person name="Ivanova L."/>
            <person name="Tomova A."/>
            <person name="Gonzalez-Acuna D."/>
            <person name="Godfrey H.P."/>
            <person name="Cabello F.C."/>
        </authorList>
    </citation>
    <scope>NUCLEOTIDE SEQUENCE [LARGE SCALE GENOMIC DNA]</scope>
    <source>
        <strain evidence="2 3">VA1</strain>
    </source>
</reference>
<keyword evidence="3" id="KW-1185">Reference proteome</keyword>
<dbReference type="HOGENOM" id="CLU_000604_8_1_12"/>
<gene>
    <name evidence="2" type="ORF">OY14_00380</name>
</gene>
<dbReference type="AlphaFoldDB" id="A0A0A7UUE8"/>
<proteinExistence type="predicted"/>
<sequence>MNIRKFLLKRLILGEKNSLALTIVIILSIALGEIIIILTISIMNGFQNDFFLSITNVESGNLKIENELTQEEIKEIKKIKGIKHINKIYETQGIGIQNYYYPTILNIIAIDIKDLKNDQNFISFTGLKKDELEIKDNEIIIGNVLSYNLNLFENETLRLIIADEIKNFTSVENDIKKFQIKSIFKSSYAKINETLIFMNIDYFIKNKILHNSSINYQVKTTNLNPSSKLIGKITAINPKIKVKTWNEYNKEFYKTLKIERNTMLIILASIFIVIAVNAYYLQKRVIINKNKAILILLAVGLRSKKIKQIFLIHSIIICTIGGLLGLILGISISLNINEILKTIDSLVNTLINFLNQILDLEIDTIKIQIVKSAITPKLFLSDLAFTFSFACFSTIYSSVKATKKIGNQKNIETINGS</sequence>
<dbReference type="GO" id="GO:0044874">
    <property type="term" value="P:lipoprotein localization to outer membrane"/>
    <property type="evidence" value="ECO:0007669"/>
    <property type="project" value="TreeGrafter"/>
</dbReference>
<organism evidence="2 3">
    <name type="scientific">Borreliella chilensis</name>
    <dbReference type="NCBI Taxonomy" id="1245910"/>
    <lineage>
        <taxon>Bacteria</taxon>
        <taxon>Pseudomonadati</taxon>
        <taxon>Spirochaetota</taxon>
        <taxon>Spirochaetia</taxon>
        <taxon>Spirochaetales</taxon>
        <taxon>Borreliaceae</taxon>
        <taxon>Borreliella</taxon>
    </lineage>
</organism>
<accession>A0A0A7UUE8</accession>
<dbReference type="Proteomes" id="UP000030940">
    <property type="component" value="Chromosome"/>
</dbReference>
<dbReference type="InterPro" id="IPR051447">
    <property type="entry name" value="Lipoprotein-release_system"/>
</dbReference>
<dbReference type="PANTHER" id="PTHR30489:SF0">
    <property type="entry name" value="LIPOPROTEIN-RELEASING SYSTEM TRANSMEMBRANE PROTEIN LOLE"/>
    <property type="match status" value="1"/>
</dbReference>
<name>A0A0A7UUE8_9SPIR</name>
<dbReference type="PANTHER" id="PTHR30489">
    <property type="entry name" value="LIPOPROTEIN-RELEASING SYSTEM TRANSMEMBRANE PROTEIN LOLE"/>
    <property type="match status" value="1"/>
</dbReference>
<dbReference type="STRING" id="1245910.OY14_00380"/>
<feature type="transmembrane region" description="Helical" evidence="1">
    <location>
        <begin position="263"/>
        <end position="281"/>
    </location>
</feature>
<dbReference type="EMBL" id="CP009910">
    <property type="protein sequence ID" value="AJA89926.1"/>
    <property type="molecule type" value="Genomic_DNA"/>
</dbReference>
<evidence type="ECO:0000313" key="3">
    <source>
        <dbReference type="Proteomes" id="UP000030940"/>
    </source>
</evidence>
<dbReference type="KEGG" id="bchi:OY14_00380"/>